<accession>A0A061D2P0</accession>
<sequence>MRIFITVLLWLAEMHRTATALTLRGEFPRSPRINLLELESTRWEATADTVSAKTAPSSNAKLELSDLKDNVDFHMNHLSEALKEKLSNAIEVVDPVEMERLKDACDKVENRIRDLQATIKSKCDEEEEIVNQQSGDHESAELHGAVESAKKRLKSFVDDGIKEIGEKLNNLFAEFTVSETEDANKTRDGDVNENAKGAGAATGDKSVKEMPDAEKPLSKSMIQVSGDSAYEESGSIIPKNQISDNTVKEGKVASKQNVNPGGGQMGVPKSNASKDVKHAEVAGNASDALKGQSNLVNSKNQSSNIIRGEVNGNHDDKRAHTTSEAGAATNVTGNTAMTNGVTQHQGSPDKPNNIEAVQSKEAGENDDRRKAGASDNAKSAPAPKSEAEQASKLAKVPPAAITRTVNQYLQTLNSEADKLVTDIQLKLHRTKTY</sequence>
<dbReference type="GeneID" id="24562873"/>
<organism evidence="4 5">
    <name type="scientific">Babesia bigemina</name>
    <dbReference type="NCBI Taxonomy" id="5866"/>
    <lineage>
        <taxon>Eukaryota</taxon>
        <taxon>Sar</taxon>
        <taxon>Alveolata</taxon>
        <taxon>Apicomplexa</taxon>
        <taxon>Aconoidasida</taxon>
        <taxon>Piroplasmida</taxon>
        <taxon>Babesiidae</taxon>
        <taxon>Babesia</taxon>
    </lineage>
</organism>
<evidence type="ECO:0000256" key="3">
    <source>
        <dbReference type="SAM" id="SignalP"/>
    </source>
</evidence>
<evidence type="ECO:0000313" key="4">
    <source>
        <dbReference type="EMBL" id="CDR94332.1"/>
    </source>
</evidence>
<gene>
    <name evidence="4" type="ORF">BBBOND_0106410</name>
</gene>
<dbReference type="KEGG" id="bbig:BBBOND_0106410"/>
<feature type="region of interest" description="Disordered" evidence="2">
    <location>
        <begin position="253"/>
        <end position="399"/>
    </location>
</feature>
<evidence type="ECO:0000256" key="1">
    <source>
        <dbReference type="SAM" id="Coils"/>
    </source>
</evidence>
<evidence type="ECO:0000256" key="2">
    <source>
        <dbReference type="SAM" id="MobiDB-lite"/>
    </source>
</evidence>
<feature type="coiled-coil region" evidence="1">
    <location>
        <begin position="64"/>
        <end position="125"/>
    </location>
</feature>
<feature type="compositionally biased region" description="Basic and acidic residues" evidence="2">
    <location>
        <begin position="312"/>
        <end position="321"/>
    </location>
</feature>
<name>A0A061D2P0_BABBI</name>
<feature type="compositionally biased region" description="Basic and acidic residues" evidence="2">
    <location>
        <begin position="205"/>
        <end position="214"/>
    </location>
</feature>
<reference evidence="5" key="1">
    <citation type="journal article" date="2014" name="Nucleic Acids Res.">
        <title>The evolutionary dynamics of variant antigen genes in Babesia reveal a history of genomic innovation underlying host-parasite interaction.</title>
        <authorList>
            <person name="Jackson A.P."/>
            <person name="Otto T.D."/>
            <person name="Darby A."/>
            <person name="Ramaprasad A."/>
            <person name="Xia D."/>
            <person name="Echaide I.E."/>
            <person name="Farber M."/>
            <person name="Gahlot S."/>
            <person name="Gamble J."/>
            <person name="Gupta D."/>
            <person name="Gupta Y."/>
            <person name="Jackson L."/>
            <person name="Malandrin L."/>
            <person name="Malas T.B."/>
            <person name="Moussa E."/>
            <person name="Nair M."/>
            <person name="Reid A.J."/>
            <person name="Sanders M."/>
            <person name="Sharma J."/>
            <person name="Tracey A."/>
            <person name="Quail M.A."/>
            <person name="Weir W."/>
            <person name="Wastling J.M."/>
            <person name="Hall N."/>
            <person name="Willadsen P."/>
            <person name="Lingelbach K."/>
            <person name="Shiels B."/>
            <person name="Tait A."/>
            <person name="Berriman M."/>
            <person name="Allred D.R."/>
            <person name="Pain A."/>
        </authorList>
    </citation>
    <scope>NUCLEOTIDE SEQUENCE [LARGE SCALE GENOMIC DNA]</scope>
    <source>
        <strain evidence="5">Bond</strain>
    </source>
</reference>
<evidence type="ECO:0000313" key="5">
    <source>
        <dbReference type="Proteomes" id="UP000033188"/>
    </source>
</evidence>
<keyword evidence="3" id="KW-0732">Signal</keyword>
<dbReference type="Proteomes" id="UP000033188">
    <property type="component" value="Chromosome 1"/>
</dbReference>
<dbReference type="VEuPathDB" id="PiroplasmaDB:BBBOND_0106410"/>
<dbReference type="AlphaFoldDB" id="A0A061D2P0"/>
<dbReference type="OrthoDB" id="366242at2759"/>
<feature type="compositionally biased region" description="Polar residues" evidence="2">
    <location>
        <begin position="291"/>
        <end position="305"/>
    </location>
</feature>
<feature type="compositionally biased region" description="Low complexity" evidence="2">
    <location>
        <begin position="325"/>
        <end position="342"/>
    </location>
</feature>
<keyword evidence="1" id="KW-0175">Coiled coil</keyword>
<proteinExistence type="predicted"/>
<keyword evidence="5" id="KW-1185">Reference proteome</keyword>
<feature type="region of interest" description="Disordered" evidence="2">
    <location>
        <begin position="180"/>
        <end position="214"/>
    </location>
</feature>
<feature type="compositionally biased region" description="Basic and acidic residues" evidence="2">
    <location>
        <begin position="361"/>
        <end position="372"/>
    </location>
</feature>
<protein>
    <submittedName>
        <fullName evidence="4">Uncharacterized protein</fullName>
    </submittedName>
</protein>
<feature type="signal peptide" evidence="3">
    <location>
        <begin position="1"/>
        <end position="20"/>
    </location>
</feature>
<dbReference type="RefSeq" id="XP_012766518.1">
    <property type="nucleotide sequence ID" value="XM_012911064.1"/>
</dbReference>
<dbReference type="OMA" id="DNVDFHM"/>
<feature type="chain" id="PRO_5001600547" evidence="3">
    <location>
        <begin position="21"/>
        <end position="433"/>
    </location>
</feature>
<dbReference type="EMBL" id="LK391707">
    <property type="protein sequence ID" value="CDR94332.1"/>
    <property type="molecule type" value="Genomic_DNA"/>
</dbReference>